<proteinExistence type="predicted"/>
<sequence length="34" mass="3755">DRAEDGVSAEPQVEVVRVEVEVESVAKLGHERVH</sequence>
<feature type="non-terminal residue" evidence="1">
    <location>
        <position position="1"/>
    </location>
</feature>
<protein>
    <submittedName>
        <fullName evidence="1">Uncharacterized protein</fullName>
    </submittedName>
</protein>
<dbReference type="AlphaFoldDB" id="A0A0F9BSU9"/>
<gene>
    <name evidence="1" type="ORF">LCGC14_2490140</name>
</gene>
<evidence type="ECO:0000313" key="1">
    <source>
        <dbReference type="EMBL" id="KKL16982.1"/>
    </source>
</evidence>
<name>A0A0F9BSU9_9ZZZZ</name>
<accession>A0A0F9BSU9</accession>
<dbReference type="EMBL" id="LAZR01039450">
    <property type="protein sequence ID" value="KKL16982.1"/>
    <property type="molecule type" value="Genomic_DNA"/>
</dbReference>
<organism evidence="1">
    <name type="scientific">marine sediment metagenome</name>
    <dbReference type="NCBI Taxonomy" id="412755"/>
    <lineage>
        <taxon>unclassified sequences</taxon>
        <taxon>metagenomes</taxon>
        <taxon>ecological metagenomes</taxon>
    </lineage>
</organism>
<comment type="caution">
    <text evidence="1">The sequence shown here is derived from an EMBL/GenBank/DDBJ whole genome shotgun (WGS) entry which is preliminary data.</text>
</comment>
<reference evidence="1" key="1">
    <citation type="journal article" date="2015" name="Nature">
        <title>Complex archaea that bridge the gap between prokaryotes and eukaryotes.</title>
        <authorList>
            <person name="Spang A."/>
            <person name="Saw J.H."/>
            <person name="Jorgensen S.L."/>
            <person name="Zaremba-Niedzwiedzka K."/>
            <person name="Martijn J."/>
            <person name="Lind A.E."/>
            <person name="van Eijk R."/>
            <person name="Schleper C."/>
            <person name="Guy L."/>
            <person name="Ettema T.J."/>
        </authorList>
    </citation>
    <scope>NUCLEOTIDE SEQUENCE</scope>
</reference>